<reference evidence="1" key="1">
    <citation type="journal article" date="2021" name="PeerJ">
        <title>Extensive microbial diversity within the chicken gut microbiome revealed by metagenomics and culture.</title>
        <authorList>
            <person name="Gilroy R."/>
            <person name="Ravi A."/>
            <person name="Getino M."/>
            <person name="Pursley I."/>
            <person name="Horton D.L."/>
            <person name="Alikhan N.F."/>
            <person name="Baker D."/>
            <person name="Gharbi K."/>
            <person name="Hall N."/>
            <person name="Watson M."/>
            <person name="Adriaenssens E.M."/>
            <person name="Foster-Nyarko E."/>
            <person name="Jarju S."/>
            <person name="Secka A."/>
            <person name="Antonio M."/>
            <person name="Oren A."/>
            <person name="Chaudhuri R.R."/>
            <person name="La Ragione R."/>
            <person name="Hildebrand F."/>
            <person name="Pallen M.J."/>
        </authorList>
    </citation>
    <scope>NUCLEOTIDE SEQUENCE</scope>
    <source>
        <strain evidence="1">CHK193-4272</strain>
    </source>
</reference>
<organism evidence="1 2">
    <name type="scientific">Candidatus Butyricicoccus avistercoris</name>
    <dbReference type="NCBI Taxonomy" id="2838518"/>
    <lineage>
        <taxon>Bacteria</taxon>
        <taxon>Bacillati</taxon>
        <taxon>Bacillota</taxon>
        <taxon>Clostridia</taxon>
        <taxon>Eubacteriales</taxon>
        <taxon>Butyricicoccaceae</taxon>
        <taxon>Butyricicoccus</taxon>
    </lineage>
</organism>
<dbReference type="PANTHER" id="PTHR10000">
    <property type="entry name" value="PHOSPHOSERINE PHOSPHATASE"/>
    <property type="match status" value="1"/>
</dbReference>
<dbReference type="Gene3D" id="3.30.1240.10">
    <property type="match status" value="1"/>
</dbReference>
<evidence type="ECO:0000313" key="2">
    <source>
        <dbReference type="Proteomes" id="UP000886808"/>
    </source>
</evidence>
<dbReference type="PANTHER" id="PTHR10000:SF25">
    <property type="entry name" value="PHOSPHATASE YKRA-RELATED"/>
    <property type="match status" value="1"/>
</dbReference>
<dbReference type="AlphaFoldDB" id="A0A9D1TGV8"/>
<dbReference type="SFLD" id="SFLDS00003">
    <property type="entry name" value="Haloacid_Dehalogenase"/>
    <property type="match status" value="1"/>
</dbReference>
<dbReference type="InterPro" id="IPR036412">
    <property type="entry name" value="HAD-like_sf"/>
</dbReference>
<dbReference type="SFLD" id="SFLDG01140">
    <property type="entry name" value="C2.B:_Phosphomannomutase_and_P"/>
    <property type="match status" value="1"/>
</dbReference>
<comment type="caution">
    <text evidence="1">The sequence shown here is derived from an EMBL/GenBank/DDBJ whole genome shotgun (WGS) entry which is preliminary data.</text>
</comment>
<keyword evidence="1" id="KW-0378">Hydrolase</keyword>
<dbReference type="NCBIfam" id="TIGR01484">
    <property type="entry name" value="HAD-SF-IIB"/>
    <property type="match status" value="1"/>
</dbReference>
<dbReference type="Pfam" id="PF08282">
    <property type="entry name" value="Hydrolase_3"/>
    <property type="match status" value="1"/>
</dbReference>
<dbReference type="InterPro" id="IPR023214">
    <property type="entry name" value="HAD_sf"/>
</dbReference>
<proteinExistence type="predicted"/>
<dbReference type="InterPro" id="IPR000150">
    <property type="entry name" value="Cof"/>
</dbReference>
<name>A0A9D1TGV8_9FIRM</name>
<dbReference type="GO" id="GO:0000287">
    <property type="term" value="F:magnesium ion binding"/>
    <property type="evidence" value="ECO:0007669"/>
    <property type="project" value="TreeGrafter"/>
</dbReference>
<dbReference type="Gene3D" id="3.40.50.1000">
    <property type="entry name" value="HAD superfamily/HAD-like"/>
    <property type="match status" value="1"/>
</dbReference>
<dbReference type="InterPro" id="IPR006379">
    <property type="entry name" value="HAD-SF_hydro_IIB"/>
</dbReference>
<reference evidence="1" key="2">
    <citation type="submission" date="2021-04" db="EMBL/GenBank/DDBJ databases">
        <authorList>
            <person name="Gilroy R."/>
        </authorList>
    </citation>
    <scope>NUCLEOTIDE SEQUENCE</scope>
    <source>
        <strain evidence="1">CHK193-4272</strain>
    </source>
</reference>
<dbReference type="PROSITE" id="PS01228">
    <property type="entry name" value="COF_1"/>
    <property type="match status" value="1"/>
</dbReference>
<dbReference type="EMBL" id="DXIE01000008">
    <property type="protein sequence ID" value="HIV61437.1"/>
    <property type="molecule type" value="Genomic_DNA"/>
</dbReference>
<dbReference type="SFLD" id="SFLDG01144">
    <property type="entry name" value="C2.B.4:_PGP_Like"/>
    <property type="match status" value="1"/>
</dbReference>
<gene>
    <name evidence="1" type="ORF">H9746_01095</name>
</gene>
<sequence length="265" mass="30016">MIRAAFFDIDGTLLSFNTHQVPEATKKALYALRDMGIKLFVATGRAPQTATYLREVFDFEFDGYIYLNGQMCYIGDKMIHSHTIPKSSIEMLLPYIKEKKIACSFIEAEHHYLGLENEHTQHFNKMLGGEKILGDVEDTQRALENDVYQLGAFMPIEQDKEFLEHLPHCRCTRWHHMFADVIPVDGGKNVGMDKILEYFNIPLEQSIAFGDGGNDIEMISHANIGVAMGNAMEDVKQAADFVTKHVDENGVSYALDKLGILPFNY</sequence>
<evidence type="ECO:0000313" key="1">
    <source>
        <dbReference type="EMBL" id="HIV61437.1"/>
    </source>
</evidence>
<protein>
    <submittedName>
        <fullName evidence="1">Cof-type HAD-IIB family hydrolase</fullName>
    </submittedName>
</protein>
<dbReference type="GO" id="GO:0005829">
    <property type="term" value="C:cytosol"/>
    <property type="evidence" value="ECO:0007669"/>
    <property type="project" value="TreeGrafter"/>
</dbReference>
<dbReference type="NCBIfam" id="TIGR00099">
    <property type="entry name" value="Cof-subfamily"/>
    <property type="match status" value="1"/>
</dbReference>
<accession>A0A9D1TGV8</accession>
<dbReference type="SUPFAM" id="SSF56784">
    <property type="entry name" value="HAD-like"/>
    <property type="match status" value="1"/>
</dbReference>
<dbReference type="GO" id="GO:0016791">
    <property type="term" value="F:phosphatase activity"/>
    <property type="evidence" value="ECO:0007669"/>
    <property type="project" value="TreeGrafter"/>
</dbReference>
<dbReference type="PROSITE" id="PS01229">
    <property type="entry name" value="COF_2"/>
    <property type="match status" value="1"/>
</dbReference>
<dbReference type="Proteomes" id="UP000886808">
    <property type="component" value="Unassembled WGS sequence"/>
</dbReference>